<evidence type="ECO:0000256" key="3">
    <source>
        <dbReference type="ARBA" id="ARBA00007681"/>
    </source>
</evidence>
<evidence type="ECO:0000256" key="8">
    <source>
        <dbReference type="ARBA" id="ARBA00023136"/>
    </source>
</evidence>
<keyword evidence="13" id="KW-1185">Reference proteome</keyword>
<sequence length="324" mass="36305">MSQSLTDIKHRIASVKSTEQITKAMRMVSASKMSQVQRQYAKYEVYDNKLRNIVQKLAHSQTFQNIAQLHESDPESLEGVYFDQTEQAIVNSFLASQKDGFEENSKRTAYLVITGDRGLVGSYNSSVLKSSLKMLRQDHEKGEEPLLFCAGSVGVDFFHRRGINIDLEIMDVSDSPSFGEVRKIIVKAIDLFQKGLYGKLLICYNHFVNSLTSSFRIEQVLPLSDLEIFDKEYDSECDELEFLPEPDPVTVLDTVLPQYAESLIYGAILDAKLAEHSASTMAMKSASDNAEDLISRMSIEYNRARQAAITTEINEIVGGASALE</sequence>
<evidence type="ECO:0000256" key="11">
    <source>
        <dbReference type="HAMAP-Rule" id="MF_00815"/>
    </source>
</evidence>
<proteinExistence type="inferred from homology"/>
<dbReference type="Pfam" id="PF00231">
    <property type="entry name" value="ATP-synt"/>
    <property type="match status" value="1"/>
</dbReference>
<dbReference type="PANTHER" id="PTHR11693:SF22">
    <property type="entry name" value="ATP SYNTHASE SUBUNIT GAMMA, MITOCHONDRIAL"/>
    <property type="match status" value="1"/>
</dbReference>
<keyword evidence="7 11" id="KW-0406">Ion transport</keyword>
<organism evidence="12 13">
    <name type="scientific">Xylocopilactobacillus apicola</name>
    <dbReference type="NCBI Taxonomy" id="2932184"/>
    <lineage>
        <taxon>Bacteria</taxon>
        <taxon>Bacillati</taxon>
        <taxon>Bacillota</taxon>
        <taxon>Bacilli</taxon>
        <taxon>Lactobacillales</taxon>
        <taxon>Lactobacillaceae</taxon>
        <taxon>Xylocopilactobacillus</taxon>
    </lineage>
</organism>
<keyword evidence="9 11" id="KW-0139">CF(1)</keyword>
<dbReference type="SUPFAM" id="SSF52943">
    <property type="entry name" value="ATP synthase (F1-ATPase), gamma subunit"/>
    <property type="match status" value="1"/>
</dbReference>
<keyword evidence="6 11" id="KW-0375">Hydrogen ion transport</keyword>
<dbReference type="GO" id="GO:0005886">
    <property type="term" value="C:plasma membrane"/>
    <property type="evidence" value="ECO:0007669"/>
    <property type="project" value="UniProtKB-SubCell"/>
</dbReference>
<comment type="similarity">
    <text evidence="3 11">Belongs to the ATPase gamma chain family.</text>
</comment>
<evidence type="ECO:0000313" key="13">
    <source>
        <dbReference type="Proteomes" id="UP001321861"/>
    </source>
</evidence>
<evidence type="ECO:0000256" key="4">
    <source>
        <dbReference type="ARBA" id="ARBA00022448"/>
    </source>
</evidence>
<dbReference type="AlphaFoldDB" id="A0AAU9CWD6"/>
<evidence type="ECO:0000256" key="2">
    <source>
        <dbReference type="ARBA" id="ARBA00004170"/>
    </source>
</evidence>
<dbReference type="Gene3D" id="3.40.1380.10">
    <property type="match status" value="1"/>
</dbReference>
<dbReference type="PRINTS" id="PR00126">
    <property type="entry name" value="ATPASEGAMMA"/>
</dbReference>
<evidence type="ECO:0000256" key="6">
    <source>
        <dbReference type="ARBA" id="ARBA00022781"/>
    </source>
</evidence>
<dbReference type="InterPro" id="IPR000131">
    <property type="entry name" value="ATP_synth_F1_gsu"/>
</dbReference>
<evidence type="ECO:0000256" key="5">
    <source>
        <dbReference type="ARBA" id="ARBA00022475"/>
    </source>
</evidence>
<dbReference type="Gene3D" id="1.10.287.80">
    <property type="entry name" value="ATP synthase, gamma subunit, helix hairpin domain"/>
    <property type="match status" value="2"/>
</dbReference>
<comment type="subunit">
    <text evidence="11">F-type ATPases have 2 components, CF(1) - the catalytic core - and CF(0) - the membrane proton channel. CF(1) has five subunits: alpha(3), beta(3), gamma(1), delta(1), epsilon(1). CF(0) has three main subunits: a, b and c.</text>
</comment>
<dbReference type="GO" id="GO:0042777">
    <property type="term" value="P:proton motive force-driven plasma membrane ATP synthesis"/>
    <property type="evidence" value="ECO:0007669"/>
    <property type="project" value="UniProtKB-UniRule"/>
</dbReference>
<dbReference type="NCBIfam" id="TIGR01146">
    <property type="entry name" value="ATPsyn_F1gamma"/>
    <property type="match status" value="1"/>
</dbReference>
<comment type="subcellular location">
    <subcellularLocation>
        <location evidence="11">Cell membrane</location>
        <topology evidence="11">Peripheral membrane protein</topology>
    </subcellularLocation>
    <subcellularLocation>
        <location evidence="2">Membrane</location>
        <topology evidence="2">Peripheral membrane protein</topology>
    </subcellularLocation>
</comment>
<dbReference type="EMBL" id="AP026802">
    <property type="protein sequence ID" value="BDR58274.1"/>
    <property type="molecule type" value="Genomic_DNA"/>
</dbReference>
<dbReference type="PROSITE" id="PS00153">
    <property type="entry name" value="ATPASE_GAMMA"/>
    <property type="match status" value="1"/>
</dbReference>
<keyword evidence="5 11" id="KW-1003">Cell membrane</keyword>
<dbReference type="GO" id="GO:0046933">
    <property type="term" value="F:proton-transporting ATP synthase activity, rotational mechanism"/>
    <property type="evidence" value="ECO:0007669"/>
    <property type="project" value="UniProtKB-UniRule"/>
</dbReference>
<keyword evidence="10 11" id="KW-0066">ATP synthesis</keyword>
<comment type="function">
    <text evidence="1 11">Produces ATP from ADP in the presence of a proton gradient across the membrane. The gamma chain is believed to be important in regulating ATPase activity and the flow of protons through the CF(0) complex.</text>
</comment>
<dbReference type="PANTHER" id="PTHR11693">
    <property type="entry name" value="ATP SYNTHASE GAMMA CHAIN"/>
    <property type="match status" value="1"/>
</dbReference>
<reference evidence="12 13" key="1">
    <citation type="journal article" date="2023" name="Microbiol. Spectr.">
        <title>Symbiosis of Carpenter Bees with Uncharacterized Lactic Acid Bacteria Showing NAD Auxotrophy.</title>
        <authorList>
            <person name="Kawasaki S."/>
            <person name="Ozawa K."/>
            <person name="Mori T."/>
            <person name="Yamamoto A."/>
            <person name="Ito M."/>
            <person name="Ohkuma M."/>
            <person name="Sakamoto M."/>
            <person name="Matsutani M."/>
        </authorList>
    </citation>
    <scope>NUCLEOTIDE SEQUENCE [LARGE SCALE GENOMIC DNA]</scope>
    <source>
        <strain evidence="12 13">XA3</strain>
    </source>
</reference>
<accession>A0AAU9CWD6</accession>
<dbReference type="Proteomes" id="UP001321861">
    <property type="component" value="Chromosome"/>
</dbReference>
<evidence type="ECO:0000313" key="12">
    <source>
        <dbReference type="EMBL" id="BDR58274.1"/>
    </source>
</evidence>
<dbReference type="GO" id="GO:0005524">
    <property type="term" value="F:ATP binding"/>
    <property type="evidence" value="ECO:0007669"/>
    <property type="project" value="UniProtKB-UniRule"/>
</dbReference>
<dbReference type="InterPro" id="IPR023632">
    <property type="entry name" value="ATP_synth_F1_gsu_CS"/>
</dbReference>
<protein>
    <recommendedName>
        <fullName evidence="11">ATP synthase gamma chain</fullName>
    </recommendedName>
    <alternativeName>
        <fullName evidence="11">ATP synthase F1 sector gamma subunit</fullName>
    </alternativeName>
    <alternativeName>
        <fullName evidence="11">F-ATPase gamma subunit</fullName>
    </alternativeName>
</protein>
<dbReference type="KEGG" id="xap:XA3_07150"/>
<evidence type="ECO:0000256" key="7">
    <source>
        <dbReference type="ARBA" id="ARBA00023065"/>
    </source>
</evidence>
<keyword evidence="4 11" id="KW-0813">Transport</keyword>
<dbReference type="CDD" id="cd12151">
    <property type="entry name" value="F1-ATPase_gamma"/>
    <property type="match status" value="1"/>
</dbReference>
<dbReference type="RefSeq" id="WP_317636188.1">
    <property type="nucleotide sequence ID" value="NZ_AP026802.1"/>
</dbReference>
<dbReference type="GO" id="GO:0045259">
    <property type="term" value="C:proton-transporting ATP synthase complex"/>
    <property type="evidence" value="ECO:0007669"/>
    <property type="project" value="UniProtKB-KW"/>
</dbReference>
<dbReference type="InterPro" id="IPR035968">
    <property type="entry name" value="ATP_synth_F1_ATPase_gsu"/>
</dbReference>
<gene>
    <name evidence="11 12" type="primary">atpG</name>
    <name evidence="12" type="ORF">XA3_07150</name>
</gene>
<dbReference type="HAMAP" id="MF_00815">
    <property type="entry name" value="ATP_synth_gamma_bact"/>
    <property type="match status" value="1"/>
</dbReference>
<evidence type="ECO:0000256" key="10">
    <source>
        <dbReference type="ARBA" id="ARBA00023310"/>
    </source>
</evidence>
<evidence type="ECO:0000256" key="1">
    <source>
        <dbReference type="ARBA" id="ARBA00003456"/>
    </source>
</evidence>
<keyword evidence="8 11" id="KW-0472">Membrane</keyword>
<evidence type="ECO:0000256" key="9">
    <source>
        <dbReference type="ARBA" id="ARBA00023196"/>
    </source>
</evidence>
<name>A0AAU9CWD6_9LACO</name>